<comment type="subcellular location">
    <subcellularLocation>
        <location evidence="2">Membrane</location>
        <topology evidence="2">Multi-pass membrane protein</topology>
    </subcellularLocation>
</comment>
<reference evidence="15" key="1">
    <citation type="submission" date="2016-10" db="EMBL/GenBank/DDBJ databases">
        <authorList>
            <person name="Varghese N."/>
            <person name="Submissions S."/>
        </authorList>
    </citation>
    <scope>NUCLEOTIDE SEQUENCE [LARGE SCALE GENOMIC DNA]</scope>
    <source>
        <strain evidence="15">CGMCC 4.7047</strain>
    </source>
</reference>
<evidence type="ECO:0000259" key="13">
    <source>
        <dbReference type="Pfam" id="PF12483"/>
    </source>
</evidence>
<evidence type="ECO:0000313" key="14">
    <source>
        <dbReference type="EMBL" id="SFT19011.1"/>
    </source>
</evidence>
<keyword evidence="7" id="KW-0863">Zinc-finger</keyword>
<dbReference type="InterPro" id="IPR022170">
    <property type="entry name" value="MUL1-like"/>
</dbReference>
<evidence type="ECO:0000256" key="6">
    <source>
        <dbReference type="ARBA" id="ARBA00022723"/>
    </source>
</evidence>
<evidence type="ECO:0000256" key="11">
    <source>
        <dbReference type="ARBA" id="ARBA00023136"/>
    </source>
</evidence>
<keyword evidence="15" id="KW-1185">Reference proteome</keyword>
<dbReference type="GO" id="GO:0016567">
    <property type="term" value="P:protein ubiquitination"/>
    <property type="evidence" value="ECO:0007669"/>
    <property type="project" value="InterPro"/>
</dbReference>
<dbReference type="EC" id="2.3.2.27" evidence="3"/>
<name>A0A1I6VZP8_9ACTN</name>
<dbReference type="Proteomes" id="UP000198873">
    <property type="component" value="Unassembled WGS sequence"/>
</dbReference>
<evidence type="ECO:0000256" key="5">
    <source>
        <dbReference type="ARBA" id="ARBA00022692"/>
    </source>
</evidence>
<accession>A0A1I6VZP8</accession>
<comment type="catalytic activity">
    <reaction evidence="1">
        <text>S-ubiquitinyl-[E2 ubiquitin-conjugating enzyme]-L-cysteine + [acceptor protein]-L-lysine = [E2 ubiquitin-conjugating enzyme]-L-cysteine + N(6)-ubiquitinyl-[acceptor protein]-L-lysine.</text>
        <dbReference type="EC" id="2.3.2.27"/>
    </reaction>
</comment>
<dbReference type="STRING" id="1176198.SAMN05444716_11142"/>
<evidence type="ECO:0000256" key="7">
    <source>
        <dbReference type="ARBA" id="ARBA00022771"/>
    </source>
</evidence>
<dbReference type="GO" id="GO:0016874">
    <property type="term" value="F:ligase activity"/>
    <property type="evidence" value="ECO:0007669"/>
    <property type="project" value="UniProtKB-KW"/>
</dbReference>
<evidence type="ECO:0000256" key="2">
    <source>
        <dbReference type="ARBA" id="ARBA00004141"/>
    </source>
</evidence>
<evidence type="ECO:0000313" key="15">
    <source>
        <dbReference type="Proteomes" id="UP000198873"/>
    </source>
</evidence>
<dbReference type="GO" id="GO:0061630">
    <property type="term" value="F:ubiquitin protein ligase activity"/>
    <property type="evidence" value="ECO:0007669"/>
    <property type="project" value="UniProtKB-EC"/>
</dbReference>
<protein>
    <recommendedName>
        <fullName evidence="3">RING-type E3 ubiquitin transferase</fullName>
        <ecNumber evidence="3">2.3.2.27</ecNumber>
    </recommendedName>
</protein>
<keyword evidence="6" id="KW-0479">Metal-binding</keyword>
<keyword evidence="11 12" id="KW-0472">Membrane</keyword>
<organism evidence="14 15">
    <name type="scientific">Streptomyces harbinensis</name>
    <dbReference type="NCBI Taxonomy" id="1176198"/>
    <lineage>
        <taxon>Bacteria</taxon>
        <taxon>Bacillati</taxon>
        <taxon>Actinomycetota</taxon>
        <taxon>Actinomycetes</taxon>
        <taxon>Kitasatosporales</taxon>
        <taxon>Streptomycetaceae</taxon>
        <taxon>Streptomyces</taxon>
    </lineage>
</organism>
<evidence type="ECO:0000256" key="9">
    <source>
        <dbReference type="ARBA" id="ARBA00022833"/>
    </source>
</evidence>
<evidence type="ECO:0000256" key="3">
    <source>
        <dbReference type="ARBA" id="ARBA00012483"/>
    </source>
</evidence>
<dbReference type="AlphaFoldDB" id="A0A1I6VZP8"/>
<dbReference type="GO" id="GO:0016020">
    <property type="term" value="C:membrane"/>
    <property type="evidence" value="ECO:0007669"/>
    <property type="project" value="UniProtKB-SubCell"/>
</dbReference>
<keyword evidence="9" id="KW-0862">Zinc</keyword>
<sequence length="243" mass="26807">MFWTGIAALVVAGLLALGARAVRRRVRAIVTADLLTVRELRQLHRAAVEAAGEDSFRYRCEIAGVARPRNTKPVLVSELAGVECVWHRHRVTHRYWEWTTDRNGKRVRRTRERVVAERTSSAAFRIEDATGSMVVQGGGTKVGGAERVMDGFERGGGGSGTIGFRRQEWVLRPGREMHVLGEAADDGGTLVLRKPADGGMFTVSTENRQRRIERERATHLGLWIGALVTAPVGPVLLVLALLR</sequence>
<feature type="domain" description="E3 Ubiquitin ligase MUL1-like" evidence="13">
    <location>
        <begin position="100"/>
        <end position="233"/>
    </location>
</feature>
<evidence type="ECO:0000256" key="1">
    <source>
        <dbReference type="ARBA" id="ARBA00000900"/>
    </source>
</evidence>
<evidence type="ECO:0000256" key="10">
    <source>
        <dbReference type="ARBA" id="ARBA00022989"/>
    </source>
</evidence>
<dbReference type="Pfam" id="PF12483">
    <property type="entry name" value="GIDE"/>
    <property type="match status" value="1"/>
</dbReference>
<evidence type="ECO:0000256" key="4">
    <source>
        <dbReference type="ARBA" id="ARBA00022679"/>
    </source>
</evidence>
<gene>
    <name evidence="14" type="ORF">SAMN05444716_11142</name>
</gene>
<feature type="transmembrane region" description="Helical" evidence="12">
    <location>
        <begin position="220"/>
        <end position="242"/>
    </location>
</feature>
<keyword evidence="10 12" id="KW-1133">Transmembrane helix</keyword>
<dbReference type="EMBL" id="FPAB01000011">
    <property type="protein sequence ID" value="SFT19011.1"/>
    <property type="molecule type" value="Genomic_DNA"/>
</dbReference>
<proteinExistence type="predicted"/>
<keyword evidence="14" id="KW-0436">Ligase</keyword>
<dbReference type="GO" id="GO:0008270">
    <property type="term" value="F:zinc ion binding"/>
    <property type="evidence" value="ECO:0007669"/>
    <property type="project" value="UniProtKB-KW"/>
</dbReference>
<dbReference type="RefSeq" id="WP_093844300.1">
    <property type="nucleotide sequence ID" value="NZ_FPAB01000011.1"/>
</dbReference>
<evidence type="ECO:0000256" key="8">
    <source>
        <dbReference type="ARBA" id="ARBA00022786"/>
    </source>
</evidence>
<keyword evidence="5 12" id="KW-0812">Transmembrane</keyword>
<keyword evidence="4" id="KW-0808">Transferase</keyword>
<evidence type="ECO:0000256" key="12">
    <source>
        <dbReference type="SAM" id="Phobius"/>
    </source>
</evidence>
<keyword evidence="8" id="KW-0833">Ubl conjugation pathway</keyword>